<dbReference type="AlphaFoldDB" id="A0A268RCR7"/>
<dbReference type="Proteomes" id="UP000216133">
    <property type="component" value="Unassembled WGS sequence"/>
</dbReference>
<feature type="non-terminal residue" evidence="1">
    <location>
        <position position="1"/>
    </location>
</feature>
<evidence type="ECO:0000313" key="1">
    <source>
        <dbReference type="EMBL" id="PAF18035.1"/>
    </source>
</evidence>
<name>A0A268RCR7_SHOCL</name>
<gene>
    <name evidence="1" type="ORF">CHH61_23750</name>
</gene>
<accession>A0A268RCR7</accession>
<dbReference type="EMBL" id="NPBS01000403">
    <property type="protein sequence ID" value="PAF18035.1"/>
    <property type="molecule type" value="Genomic_DNA"/>
</dbReference>
<evidence type="ECO:0000313" key="2">
    <source>
        <dbReference type="Proteomes" id="UP000216133"/>
    </source>
</evidence>
<feature type="non-terminal residue" evidence="1">
    <location>
        <position position="93"/>
    </location>
</feature>
<dbReference type="Gene3D" id="2.130.10.10">
    <property type="entry name" value="YVTN repeat-like/Quinoprotein amine dehydrogenase"/>
    <property type="match status" value="1"/>
</dbReference>
<sequence length="93" mass="9913">LQPISLPYPPDKIAVTPDKAYTFVLHSNENAVTMISNDTLSIITVFSIDKANDIGFSPSSKTAYILSGELGTIIIVDIETQTISNTILLTGSG</sequence>
<dbReference type="InterPro" id="IPR015943">
    <property type="entry name" value="WD40/YVTN_repeat-like_dom_sf"/>
</dbReference>
<dbReference type="SUPFAM" id="SSF50974">
    <property type="entry name" value="Nitrous oxide reductase, N-terminal domain"/>
    <property type="match status" value="1"/>
</dbReference>
<reference evidence="1 2" key="1">
    <citation type="submission" date="2017-07" db="EMBL/GenBank/DDBJ databases">
        <title>Isolation and whole genome analysis of endospore-forming bacteria from heroin.</title>
        <authorList>
            <person name="Kalinowski J."/>
            <person name="Ahrens B."/>
            <person name="Al-Dilaimi A."/>
            <person name="Winkler A."/>
            <person name="Wibberg D."/>
            <person name="Schleenbecker U."/>
            <person name="Ruckert C."/>
            <person name="Wolfel R."/>
            <person name="Grass G."/>
        </authorList>
    </citation>
    <scope>NUCLEOTIDE SEQUENCE [LARGE SCALE GENOMIC DNA]</scope>
    <source>
        <strain evidence="1 2">7523-2</strain>
    </source>
</reference>
<protein>
    <submittedName>
        <fullName evidence="1">40-residue YVTN family beta-propeller</fullName>
    </submittedName>
</protein>
<proteinExistence type="predicted"/>
<organism evidence="1 2">
    <name type="scientific">Shouchella clausii</name>
    <name type="common">Alkalihalobacillus clausii</name>
    <dbReference type="NCBI Taxonomy" id="79880"/>
    <lineage>
        <taxon>Bacteria</taxon>
        <taxon>Bacillati</taxon>
        <taxon>Bacillota</taxon>
        <taxon>Bacilli</taxon>
        <taxon>Bacillales</taxon>
        <taxon>Bacillaceae</taxon>
        <taxon>Shouchella</taxon>
    </lineage>
</organism>
<dbReference type="InterPro" id="IPR011045">
    <property type="entry name" value="N2O_reductase_N"/>
</dbReference>
<comment type="caution">
    <text evidence="1">The sequence shown here is derived from an EMBL/GenBank/DDBJ whole genome shotgun (WGS) entry which is preliminary data.</text>
</comment>